<keyword evidence="7" id="KW-1185">Reference proteome</keyword>
<sequence length="217" mass="23213">MTTRPAAGGRKAEAARNNRTVLNAAREVFFEQGFDAPMSAIAERAGVGMGSLYRRYPSKEVLARHLCTISMEGTLAAAERALAEESSGWSALVRFITESLECGMGALSGFAGSFPVTQAMIDLSEQGANAMQEILTRAAAEGSVRPDLTPGDLVYLLKLLATKTTPDPARTTELRPRYLTIVLDGLRPTPTPLPAPAPTWPEIAARWGPATDLPEDL</sequence>
<dbReference type="GO" id="GO:0003700">
    <property type="term" value="F:DNA-binding transcription factor activity"/>
    <property type="evidence" value="ECO:0007669"/>
    <property type="project" value="TreeGrafter"/>
</dbReference>
<dbReference type="GO" id="GO:0000976">
    <property type="term" value="F:transcription cis-regulatory region binding"/>
    <property type="evidence" value="ECO:0007669"/>
    <property type="project" value="TreeGrafter"/>
</dbReference>
<dbReference type="InterPro" id="IPR009057">
    <property type="entry name" value="Homeodomain-like_sf"/>
</dbReference>
<protein>
    <submittedName>
        <fullName evidence="6">TetR family transcriptional regulator</fullName>
    </submittedName>
</protein>
<keyword evidence="2 4" id="KW-0238">DNA-binding</keyword>
<feature type="domain" description="HTH tetR-type" evidence="5">
    <location>
        <begin position="15"/>
        <end position="74"/>
    </location>
</feature>
<evidence type="ECO:0000256" key="3">
    <source>
        <dbReference type="ARBA" id="ARBA00023163"/>
    </source>
</evidence>
<comment type="caution">
    <text evidence="6">The sequence shown here is derived from an EMBL/GenBank/DDBJ whole genome shotgun (WGS) entry which is preliminary data.</text>
</comment>
<dbReference type="Gene3D" id="1.10.357.10">
    <property type="entry name" value="Tetracycline Repressor, domain 2"/>
    <property type="match status" value="1"/>
</dbReference>
<dbReference type="RefSeq" id="WP_170201367.1">
    <property type="nucleotide sequence ID" value="NZ_RJKE01000001.1"/>
</dbReference>
<gene>
    <name evidence="6" type="ORF">EDD29_2439</name>
</gene>
<proteinExistence type="predicted"/>
<dbReference type="InterPro" id="IPR049445">
    <property type="entry name" value="TetR_SbtR-like_C"/>
</dbReference>
<evidence type="ECO:0000256" key="1">
    <source>
        <dbReference type="ARBA" id="ARBA00023015"/>
    </source>
</evidence>
<accession>A0A3N1CW15</accession>
<dbReference type="InterPro" id="IPR036271">
    <property type="entry name" value="Tet_transcr_reg_TetR-rel_C_sf"/>
</dbReference>
<keyword evidence="3" id="KW-0804">Transcription</keyword>
<feature type="DNA-binding region" description="H-T-H motif" evidence="4">
    <location>
        <begin position="37"/>
        <end position="56"/>
    </location>
</feature>
<evidence type="ECO:0000256" key="4">
    <source>
        <dbReference type="PROSITE-ProRule" id="PRU00335"/>
    </source>
</evidence>
<dbReference type="InterPro" id="IPR001647">
    <property type="entry name" value="HTH_TetR"/>
</dbReference>
<dbReference type="Proteomes" id="UP000272400">
    <property type="component" value="Unassembled WGS sequence"/>
</dbReference>
<dbReference type="PANTHER" id="PTHR30055:SF234">
    <property type="entry name" value="HTH-TYPE TRANSCRIPTIONAL REGULATOR BETI"/>
    <property type="match status" value="1"/>
</dbReference>
<dbReference type="PRINTS" id="PR00455">
    <property type="entry name" value="HTHTETR"/>
</dbReference>
<dbReference type="PANTHER" id="PTHR30055">
    <property type="entry name" value="HTH-TYPE TRANSCRIPTIONAL REGULATOR RUTR"/>
    <property type="match status" value="1"/>
</dbReference>
<evidence type="ECO:0000313" key="6">
    <source>
        <dbReference type="EMBL" id="ROO84908.1"/>
    </source>
</evidence>
<reference evidence="6 7" key="1">
    <citation type="submission" date="2018-11" db="EMBL/GenBank/DDBJ databases">
        <title>Sequencing the genomes of 1000 actinobacteria strains.</title>
        <authorList>
            <person name="Klenk H.-P."/>
        </authorList>
    </citation>
    <scope>NUCLEOTIDE SEQUENCE [LARGE SCALE GENOMIC DNA]</scope>
    <source>
        <strain evidence="6 7">DSM 44254</strain>
    </source>
</reference>
<name>A0A3N1CW15_9ACTN</name>
<dbReference type="SUPFAM" id="SSF46689">
    <property type="entry name" value="Homeodomain-like"/>
    <property type="match status" value="1"/>
</dbReference>
<keyword evidence="1" id="KW-0805">Transcription regulation</keyword>
<evidence type="ECO:0000313" key="7">
    <source>
        <dbReference type="Proteomes" id="UP000272400"/>
    </source>
</evidence>
<dbReference type="AlphaFoldDB" id="A0A3N1CW15"/>
<dbReference type="PROSITE" id="PS50977">
    <property type="entry name" value="HTH_TETR_2"/>
    <property type="match status" value="1"/>
</dbReference>
<evidence type="ECO:0000259" key="5">
    <source>
        <dbReference type="PROSITE" id="PS50977"/>
    </source>
</evidence>
<dbReference type="SUPFAM" id="SSF48498">
    <property type="entry name" value="Tetracyclin repressor-like, C-terminal domain"/>
    <property type="match status" value="1"/>
</dbReference>
<dbReference type="InterPro" id="IPR050109">
    <property type="entry name" value="HTH-type_TetR-like_transc_reg"/>
</dbReference>
<dbReference type="EMBL" id="RJKE01000001">
    <property type="protein sequence ID" value="ROO84908.1"/>
    <property type="molecule type" value="Genomic_DNA"/>
</dbReference>
<dbReference type="Pfam" id="PF21597">
    <property type="entry name" value="TetR_C_43"/>
    <property type="match status" value="1"/>
</dbReference>
<organism evidence="6 7">
    <name type="scientific">Actinocorallia herbida</name>
    <dbReference type="NCBI Taxonomy" id="58109"/>
    <lineage>
        <taxon>Bacteria</taxon>
        <taxon>Bacillati</taxon>
        <taxon>Actinomycetota</taxon>
        <taxon>Actinomycetes</taxon>
        <taxon>Streptosporangiales</taxon>
        <taxon>Thermomonosporaceae</taxon>
        <taxon>Actinocorallia</taxon>
    </lineage>
</organism>
<dbReference type="Pfam" id="PF00440">
    <property type="entry name" value="TetR_N"/>
    <property type="match status" value="1"/>
</dbReference>
<evidence type="ECO:0000256" key="2">
    <source>
        <dbReference type="ARBA" id="ARBA00023125"/>
    </source>
</evidence>